<dbReference type="EMBL" id="SOEO01000008">
    <property type="protein sequence ID" value="TDX82015.1"/>
    <property type="molecule type" value="Genomic_DNA"/>
</dbReference>
<dbReference type="Proteomes" id="UP000295313">
    <property type="component" value="Unassembled WGS sequence"/>
</dbReference>
<organism evidence="1 2">
    <name type="scientific">Epilithonimonas xixisoli</name>
    <dbReference type="NCBI Taxonomy" id="1476462"/>
    <lineage>
        <taxon>Bacteria</taxon>
        <taxon>Pseudomonadati</taxon>
        <taxon>Bacteroidota</taxon>
        <taxon>Flavobacteriia</taxon>
        <taxon>Flavobacteriales</taxon>
        <taxon>Weeksellaceae</taxon>
        <taxon>Chryseobacterium group</taxon>
        <taxon>Epilithonimonas</taxon>
    </lineage>
</organism>
<evidence type="ECO:0000313" key="2">
    <source>
        <dbReference type="Proteomes" id="UP000295313"/>
    </source>
</evidence>
<accession>A0A4R8I3L5</accession>
<gene>
    <name evidence="1" type="ORF">B0I22_3440</name>
</gene>
<keyword evidence="2" id="KW-1185">Reference proteome</keyword>
<reference evidence="1 2" key="1">
    <citation type="submission" date="2019-03" db="EMBL/GenBank/DDBJ databases">
        <title>Genomic Encyclopedia of Type Strains, Phase III (KMG-III): the genomes of soil and plant-associated and newly described type strains.</title>
        <authorList>
            <person name="Whitman W."/>
        </authorList>
    </citation>
    <scope>NUCLEOTIDE SEQUENCE [LARGE SCALE GENOMIC DNA]</scope>
    <source>
        <strain evidence="1 2">CGMCC 1.12802</strain>
    </source>
</reference>
<name>A0A4R8I3L5_9FLAO</name>
<dbReference type="AlphaFoldDB" id="A0A4R8I3L5"/>
<evidence type="ECO:0000313" key="1">
    <source>
        <dbReference type="EMBL" id="TDX82015.1"/>
    </source>
</evidence>
<comment type="caution">
    <text evidence="1">The sequence shown here is derived from an EMBL/GenBank/DDBJ whole genome shotgun (WGS) entry which is preliminary data.</text>
</comment>
<protein>
    <submittedName>
        <fullName evidence="1">Uncharacterized protein</fullName>
    </submittedName>
</protein>
<proteinExistence type="predicted"/>
<sequence>MKFARYKNQPGFSNGRVYIADLMYSNSPE</sequence>